<dbReference type="AlphaFoldDB" id="D7LCA8"/>
<evidence type="ECO:0000256" key="1">
    <source>
        <dbReference type="SAM" id="MobiDB-lite"/>
    </source>
</evidence>
<evidence type="ECO:0000313" key="2">
    <source>
        <dbReference type="EMBL" id="EFH57400.1"/>
    </source>
</evidence>
<name>D7LCA8_ARALL</name>
<evidence type="ECO:0000313" key="3">
    <source>
        <dbReference type="Proteomes" id="UP000008694"/>
    </source>
</evidence>
<feature type="compositionally biased region" description="Basic and acidic residues" evidence="1">
    <location>
        <begin position="39"/>
        <end position="70"/>
    </location>
</feature>
<proteinExistence type="predicted"/>
<organism evidence="3">
    <name type="scientific">Arabidopsis lyrata subsp. lyrata</name>
    <name type="common">Lyre-leaved rock-cress</name>
    <dbReference type="NCBI Taxonomy" id="81972"/>
    <lineage>
        <taxon>Eukaryota</taxon>
        <taxon>Viridiplantae</taxon>
        <taxon>Streptophyta</taxon>
        <taxon>Embryophyta</taxon>
        <taxon>Tracheophyta</taxon>
        <taxon>Spermatophyta</taxon>
        <taxon>Magnoliopsida</taxon>
        <taxon>eudicotyledons</taxon>
        <taxon>Gunneridae</taxon>
        <taxon>Pentapetalae</taxon>
        <taxon>rosids</taxon>
        <taxon>malvids</taxon>
        <taxon>Brassicales</taxon>
        <taxon>Brassicaceae</taxon>
        <taxon>Camelineae</taxon>
        <taxon>Arabidopsis</taxon>
    </lineage>
</organism>
<dbReference type="Gramene" id="scaffold_401599.1">
    <property type="protein sequence ID" value="scaffold_401599.1"/>
    <property type="gene ID" value="scaffold_401599.1"/>
</dbReference>
<sequence length="95" mass="10527">MAAEEEIHQNRSRSEGLVGPVVLVEPAETVAQVLVQEEASDRGRRPKTKESDESGSKPIEGRELSQEKLAGKTATSPEVRLRDHTLVPNTNQKRR</sequence>
<dbReference type="Proteomes" id="UP000008694">
    <property type="component" value="Unassembled WGS sequence"/>
</dbReference>
<dbReference type="HOGENOM" id="CLU_2375678_0_0_1"/>
<reference evidence="3" key="1">
    <citation type="journal article" date="2011" name="Nat. Genet.">
        <title>The Arabidopsis lyrata genome sequence and the basis of rapid genome size change.</title>
        <authorList>
            <person name="Hu T.T."/>
            <person name="Pattyn P."/>
            <person name="Bakker E.G."/>
            <person name="Cao J."/>
            <person name="Cheng J.-F."/>
            <person name="Clark R.M."/>
            <person name="Fahlgren N."/>
            <person name="Fawcett J.A."/>
            <person name="Grimwood J."/>
            <person name="Gundlach H."/>
            <person name="Haberer G."/>
            <person name="Hollister J.D."/>
            <person name="Ossowski S."/>
            <person name="Ottilar R.P."/>
            <person name="Salamov A.A."/>
            <person name="Schneeberger K."/>
            <person name="Spannagl M."/>
            <person name="Wang X."/>
            <person name="Yang L."/>
            <person name="Nasrallah M.E."/>
            <person name="Bergelson J."/>
            <person name="Carrington J.C."/>
            <person name="Gaut B.S."/>
            <person name="Schmutz J."/>
            <person name="Mayer K.F.X."/>
            <person name="Van de Peer Y."/>
            <person name="Grigoriev I.V."/>
            <person name="Nordborg M."/>
            <person name="Weigel D."/>
            <person name="Guo Y.-L."/>
        </authorList>
    </citation>
    <scope>NUCLEOTIDE SEQUENCE [LARGE SCALE GENOMIC DNA]</scope>
    <source>
        <strain evidence="3">cv. MN47</strain>
    </source>
</reference>
<accession>D7LCA8</accession>
<feature type="region of interest" description="Disordered" evidence="1">
    <location>
        <begin position="33"/>
        <end position="95"/>
    </location>
</feature>
<protein>
    <submittedName>
        <fullName evidence="2">Expressed protein</fullName>
    </submittedName>
</protein>
<dbReference type="EMBL" id="GL348716">
    <property type="protein sequence ID" value="EFH57400.1"/>
    <property type="molecule type" value="Genomic_DNA"/>
</dbReference>
<gene>
    <name evidence="2" type="ORF">ARALYDRAFT_902098</name>
</gene>
<keyword evidence="3" id="KW-1185">Reference proteome</keyword>